<dbReference type="Gene3D" id="1.25.40.20">
    <property type="entry name" value="Ankyrin repeat-containing domain"/>
    <property type="match status" value="2"/>
</dbReference>
<accession>A0AAE1N1P3</accession>
<evidence type="ECO:0000313" key="6">
    <source>
        <dbReference type="EMBL" id="KAK4281202.1"/>
    </source>
</evidence>
<dbReference type="SMART" id="SM00248">
    <property type="entry name" value="ANK"/>
    <property type="match status" value="6"/>
</dbReference>
<keyword evidence="7" id="KW-1185">Reference proteome</keyword>
<dbReference type="SUPFAM" id="SSF48403">
    <property type="entry name" value="Ankyrin repeat"/>
    <property type="match status" value="2"/>
</dbReference>
<evidence type="ECO:0000256" key="2">
    <source>
        <dbReference type="PROSITE-ProRule" id="PRU00023"/>
    </source>
</evidence>
<feature type="repeat" description="ANK" evidence="2">
    <location>
        <begin position="42"/>
        <end position="65"/>
    </location>
</feature>
<evidence type="ECO:0000256" key="1">
    <source>
        <dbReference type="ARBA" id="ARBA00004413"/>
    </source>
</evidence>
<dbReference type="Pfam" id="PF12796">
    <property type="entry name" value="Ank_2"/>
    <property type="match status" value="1"/>
</dbReference>
<dbReference type="Pfam" id="PF00023">
    <property type="entry name" value="Ank"/>
    <property type="match status" value="1"/>
</dbReference>
<dbReference type="AlphaFoldDB" id="A0AAE1N1P3"/>
<keyword evidence="4" id="KW-1133">Transmembrane helix</keyword>
<dbReference type="EMBL" id="JAWXYG010000002">
    <property type="protein sequence ID" value="KAK4281202.1"/>
    <property type="molecule type" value="Genomic_DNA"/>
</dbReference>
<feature type="compositionally biased region" description="Basic and acidic residues" evidence="3">
    <location>
        <begin position="395"/>
        <end position="427"/>
    </location>
</feature>
<dbReference type="PANTHER" id="PTHR24177">
    <property type="entry name" value="CASKIN"/>
    <property type="match status" value="1"/>
</dbReference>
<feature type="transmembrane region" description="Helical" evidence="4">
    <location>
        <begin position="623"/>
        <end position="643"/>
    </location>
</feature>
<organism evidence="6 7">
    <name type="scientific">Acacia crassicarpa</name>
    <name type="common">northern wattle</name>
    <dbReference type="NCBI Taxonomy" id="499986"/>
    <lineage>
        <taxon>Eukaryota</taxon>
        <taxon>Viridiplantae</taxon>
        <taxon>Streptophyta</taxon>
        <taxon>Embryophyta</taxon>
        <taxon>Tracheophyta</taxon>
        <taxon>Spermatophyta</taxon>
        <taxon>Magnoliopsida</taxon>
        <taxon>eudicotyledons</taxon>
        <taxon>Gunneridae</taxon>
        <taxon>Pentapetalae</taxon>
        <taxon>rosids</taxon>
        <taxon>fabids</taxon>
        <taxon>Fabales</taxon>
        <taxon>Fabaceae</taxon>
        <taxon>Caesalpinioideae</taxon>
        <taxon>mimosoid clade</taxon>
        <taxon>Acacieae</taxon>
        <taxon>Acacia</taxon>
    </lineage>
</organism>
<gene>
    <name evidence="6" type="ORF">QN277_012724</name>
</gene>
<keyword evidence="2" id="KW-0040">ANK repeat</keyword>
<reference evidence="6" key="1">
    <citation type="submission" date="2023-10" db="EMBL/GenBank/DDBJ databases">
        <title>Chromosome-level genome of the transformable northern wattle, Acacia crassicarpa.</title>
        <authorList>
            <person name="Massaro I."/>
            <person name="Sinha N.R."/>
            <person name="Poethig S."/>
            <person name="Leichty A.R."/>
        </authorList>
    </citation>
    <scope>NUCLEOTIDE SEQUENCE</scope>
    <source>
        <strain evidence="6">Acra3RX</strain>
        <tissue evidence="6">Leaf</tissue>
    </source>
</reference>
<comment type="caution">
    <text evidence="6">The sequence shown here is derived from an EMBL/GenBank/DDBJ whole genome shotgun (WGS) entry which is preliminary data.</text>
</comment>
<dbReference type="PROSITE" id="PS50088">
    <property type="entry name" value="ANK_REPEAT"/>
    <property type="match status" value="1"/>
</dbReference>
<feature type="region of interest" description="Disordered" evidence="3">
    <location>
        <begin position="385"/>
        <end position="431"/>
    </location>
</feature>
<feature type="transmembrane region" description="Helical" evidence="4">
    <location>
        <begin position="700"/>
        <end position="727"/>
    </location>
</feature>
<feature type="region of interest" description="Disordered" evidence="3">
    <location>
        <begin position="746"/>
        <end position="770"/>
    </location>
</feature>
<keyword evidence="4" id="KW-0812">Transmembrane</keyword>
<protein>
    <recommendedName>
        <fullName evidence="5">PGG domain-containing protein</fullName>
    </recommendedName>
</protein>
<evidence type="ECO:0000256" key="4">
    <source>
        <dbReference type="SAM" id="Phobius"/>
    </source>
</evidence>
<dbReference type="Pfam" id="PF13962">
    <property type="entry name" value="PGG"/>
    <property type="match status" value="1"/>
</dbReference>
<name>A0AAE1N1P3_9FABA</name>
<evidence type="ECO:0000259" key="5">
    <source>
        <dbReference type="Pfam" id="PF13962"/>
    </source>
</evidence>
<feature type="domain" description="PGG" evidence="5">
    <location>
        <begin position="575"/>
        <end position="687"/>
    </location>
</feature>
<dbReference type="InterPro" id="IPR002110">
    <property type="entry name" value="Ankyrin_rpt"/>
</dbReference>
<feature type="transmembrane region" description="Helical" evidence="4">
    <location>
        <begin position="663"/>
        <end position="688"/>
    </location>
</feature>
<sequence>MATDLEMKKKELFTFAMKGKWKEVIKLYEQDQRLHKAKITRSGSTALHIAVFDGNEEAVEQMVEHAGTCPQHCEEALQTQDDRKNTALHIAASMGNLRMCQLIASKNASLVSVRNVDGETPLFLAALHGRKEAFLCLRHVSHPNGTSTVNYDNCRRKDGYTILHSAINGDFYDLAFQIIHLYPELVNWVNEEGFSPLHLLAAKPSSFKSGSRLGRYEMIIYHCMPVEELEVAQYNHQESFSGSDEHKKNCDLPDNYRTCFDSFGVVKTWLITNRFPVLHFLKNKFCPEEQPPNADDPEVARNNNIAVESECRAHGNTRRLYPENYEPCCNFFRFIYLAVAVILGQGSSGLKRIQRKKEKHVWSLQIMNELLCRASLYEYENDGSEPQSIDYASGADHEKEDTSSLDEESKKTRPENDKQQQDKGGKDSKKKRAETPILIAAKNGVAEMVEKIIELFPVAIHDMNEEKKNVVLVAVEHRQPHVYHLLLQRNILKESAFRKVDHEGNSALHLAAKFGQYKPWLIPGAALQMQWEIKWLEFVSESMPSHLFARRNNHNKTPKDIFMETHAQLVKSGGEWLNKTSESCSVVAALIATVAFATSATLPGGVDQNTGQPTLEREPAFNVFAITSLIALCCSITAVVMFLSILTSRYQEFDFKADLPMKLILGLTSLFMSIASMLVSFCAGHFFVLRDQLQYYALPIYAVTCLPVTLFALAQFPLYFDLVWATFKSVPQRSYKAIPIKFSAEDSTQKEGAGGETKKENSGKSGSSAG</sequence>
<dbReference type="Proteomes" id="UP001293593">
    <property type="component" value="Unassembled WGS sequence"/>
</dbReference>
<comment type="subcellular location">
    <subcellularLocation>
        <location evidence="1">Cell membrane</location>
        <topology evidence="1">Peripheral membrane protein</topology>
        <orientation evidence="1">Cytoplasmic side</orientation>
    </subcellularLocation>
</comment>
<dbReference type="PROSITE" id="PS50297">
    <property type="entry name" value="ANK_REP_REGION"/>
    <property type="match status" value="1"/>
</dbReference>
<dbReference type="GO" id="GO:0005886">
    <property type="term" value="C:plasma membrane"/>
    <property type="evidence" value="ECO:0007669"/>
    <property type="project" value="UniProtKB-SubCell"/>
</dbReference>
<evidence type="ECO:0000256" key="3">
    <source>
        <dbReference type="SAM" id="MobiDB-lite"/>
    </source>
</evidence>
<dbReference type="PANTHER" id="PTHR24177:SF103">
    <property type="entry name" value="PGG DOMAIN-CONTAINING PROTEIN"/>
    <property type="match status" value="1"/>
</dbReference>
<dbReference type="InterPro" id="IPR036770">
    <property type="entry name" value="Ankyrin_rpt-contain_sf"/>
</dbReference>
<evidence type="ECO:0000313" key="7">
    <source>
        <dbReference type="Proteomes" id="UP001293593"/>
    </source>
</evidence>
<dbReference type="InterPro" id="IPR026961">
    <property type="entry name" value="PGG_dom"/>
</dbReference>
<proteinExistence type="predicted"/>
<keyword evidence="4" id="KW-0472">Membrane</keyword>